<dbReference type="Pfam" id="PF01590">
    <property type="entry name" value="GAF"/>
    <property type="match status" value="1"/>
</dbReference>
<dbReference type="PANTHER" id="PTHR44757">
    <property type="entry name" value="DIGUANYLATE CYCLASE DGCP"/>
    <property type="match status" value="1"/>
</dbReference>
<dbReference type="Pfam" id="PF00563">
    <property type="entry name" value="EAL"/>
    <property type="match status" value="1"/>
</dbReference>
<dbReference type="Proteomes" id="UP000654257">
    <property type="component" value="Unassembled WGS sequence"/>
</dbReference>
<dbReference type="CDD" id="cd01949">
    <property type="entry name" value="GGDEF"/>
    <property type="match status" value="1"/>
</dbReference>
<dbReference type="InterPro" id="IPR001633">
    <property type="entry name" value="EAL_dom"/>
</dbReference>
<dbReference type="SUPFAM" id="SSF55781">
    <property type="entry name" value="GAF domain-like"/>
    <property type="match status" value="1"/>
</dbReference>
<dbReference type="SMART" id="SM00052">
    <property type="entry name" value="EAL"/>
    <property type="match status" value="1"/>
</dbReference>
<evidence type="ECO:0000259" key="2">
    <source>
        <dbReference type="PROSITE" id="PS50887"/>
    </source>
</evidence>
<feature type="domain" description="GGDEF" evidence="2">
    <location>
        <begin position="206"/>
        <end position="336"/>
    </location>
</feature>
<dbReference type="SMART" id="SM00267">
    <property type="entry name" value="GGDEF"/>
    <property type="match status" value="1"/>
</dbReference>
<gene>
    <name evidence="3" type="ORF">GCM10007304_39270</name>
</gene>
<dbReference type="Gene3D" id="3.30.450.40">
    <property type="match status" value="1"/>
</dbReference>
<name>A0A917G495_9NOCA</name>
<accession>A0A917G495</accession>
<dbReference type="InterPro" id="IPR003018">
    <property type="entry name" value="GAF"/>
</dbReference>
<keyword evidence="4" id="KW-1185">Reference proteome</keyword>
<reference evidence="3" key="1">
    <citation type="journal article" date="2014" name="Int. J. Syst. Evol. Microbiol.">
        <title>Complete genome sequence of Corynebacterium casei LMG S-19264T (=DSM 44701T), isolated from a smear-ripened cheese.</title>
        <authorList>
            <consortium name="US DOE Joint Genome Institute (JGI-PGF)"/>
            <person name="Walter F."/>
            <person name="Albersmeier A."/>
            <person name="Kalinowski J."/>
            <person name="Ruckert C."/>
        </authorList>
    </citation>
    <scope>NUCLEOTIDE SEQUENCE</scope>
    <source>
        <strain evidence="3">CCM 7905</strain>
    </source>
</reference>
<dbReference type="InterPro" id="IPR043128">
    <property type="entry name" value="Rev_trsase/Diguanyl_cyclase"/>
</dbReference>
<dbReference type="InterPro" id="IPR029787">
    <property type="entry name" value="Nucleotide_cyclase"/>
</dbReference>
<dbReference type="AlphaFoldDB" id="A0A917G495"/>
<dbReference type="Gene3D" id="3.20.20.450">
    <property type="entry name" value="EAL domain"/>
    <property type="match status" value="1"/>
</dbReference>
<dbReference type="PROSITE" id="PS50887">
    <property type="entry name" value="GGDEF"/>
    <property type="match status" value="1"/>
</dbReference>
<dbReference type="InterPro" id="IPR035919">
    <property type="entry name" value="EAL_sf"/>
</dbReference>
<protein>
    <submittedName>
        <fullName evidence="3">Uncharacterized protein</fullName>
    </submittedName>
</protein>
<evidence type="ECO:0000313" key="3">
    <source>
        <dbReference type="EMBL" id="GGG21610.1"/>
    </source>
</evidence>
<dbReference type="EMBL" id="BMCU01000004">
    <property type="protein sequence ID" value="GGG21610.1"/>
    <property type="molecule type" value="Genomic_DNA"/>
</dbReference>
<dbReference type="CDD" id="cd01948">
    <property type="entry name" value="EAL"/>
    <property type="match status" value="1"/>
</dbReference>
<reference evidence="3" key="2">
    <citation type="submission" date="2020-09" db="EMBL/GenBank/DDBJ databases">
        <authorList>
            <person name="Sun Q."/>
            <person name="Sedlacek I."/>
        </authorList>
    </citation>
    <scope>NUCLEOTIDE SEQUENCE</scope>
    <source>
        <strain evidence="3">CCM 7905</strain>
    </source>
</reference>
<dbReference type="SUPFAM" id="SSF141868">
    <property type="entry name" value="EAL domain-like"/>
    <property type="match status" value="1"/>
</dbReference>
<feature type="domain" description="EAL" evidence="1">
    <location>
        <begin position="345"/>
        <end position="600"/>
    </location>
</feature>
<dbReference type="NCBIfam" id="TIGR00254">
    <property type="entry name" value="GGDEF"/>
    <property type="match status" value="1"/>
</dbReference>
<dbReference type="Pfam" id="PF00990">
    <property type="entry name" value="GGDEF"/>
    <property type="match status" value="1"/>
</dbReference>
<dbReference type="SMART" id="SM00065">
    <property type="entry name" value="GAF"/>
    <property type="match status" value="1"/>
</dbReference>
<comment type="caution">
    <text evidence="3">The sequence shown here is derived from an EMBL/GenBank/DDBJ whole genome shotgun (WGS) entry which is preliminary data.</text>
</comment>
<dbReference type="PANTHER" id="PTHR44757:SF2">
    <property type="entry name" value="BIOFILM ARCHITECTURE MAINTENANCE PROTEIN MBAA"/>
    <property type="match status" value="1"/>
</dbReference>
<sequence>MLQRQSLDAVVAGVANHLMSVDSTTVSDAYNLVLRDLVNYFDVDTCFLRHTDHARRASVMVAEWPPRENVPDPDPLGIVYFETDSVFGQVEHLTTPAVFRPVAEAEDYRARVEEATGFAATSSAVVPLVNSGKSIGMLGFAKSGDLDWSDSELNALVAIAMLLTQVQARIVAEDGLRFAGLHDVMTGMANRRGLYEHLTAKMAETDCVSVLFLDVDRLKSINDTYGHPTGDLFLRTIADTLRRCVGPDTMVARWGGDEFVIVLDADGVVDRAKALLREVTTAHVSVAGEVLNRTASIGIATVTPGIGTVDDLISNADQAVLAAKNLGGNAVVEYDPAFHSRNELSNDIELHLRSAIENGSLLLYFQPEVDLISDRITAVEALVRWDHPSRGMLPPSEFVPIAEASNLAADLGRWVLGHACSTYMQWSKAVPGLDITMRVNVSPAQLLADDFAAEVGAVLTEHGMSADNLCLEITEAAVVHDLAITAKTLVELRELGVDIAIDDFGTGYSSLSHLKVLPVDALKIDRAFVEHLGTAPEDRAIVTTIAALADAYGLDLIAEGVEHPEATGVLIDLGCHRAQGYLFSRPVPGDRMLEMLAVGSIAV</sequence>
<dbReference type="InterPro" id="IPR000160">
    <property type="entry name" value="GGDEF_dom"/>
</dbReference>
<organism evidence="3 4">
    <name type="scientific">Rhodococcoides trifolii</name>
    <dbReference type="NCBI Taxonomy" id="908250"/>
    <lineage>
        <taxon>Bacteria</taxon>
        <taxon>Bacillati</taxon>
        <taxon>Actinomycetota</taxon>
        <taxon>Actinomycetes</taxon>
        <taxon>Mycobacteriales</taxon>
        <taxon>Nocardiaceae</taxon>
        <taxon>Rhodococcoides</taxon>
    </lineage>
</organism>
<proteinExistence type="predicted"/>
<dbReference type="InterPro" id="IPR052155">
    <property type="entry name" value="Biofilm_reg_signaling"/>
</dbReference>
<dbReference type="InterPro" id="IPR029016">
    <property type="entry name" value="GAF-like_dom_sf"/>
</dbReference>
<dbReference type="SUPFAM" id="SSF55073">
    <property type="entry name" value="Nucleotide cyclase"/>
    <property type="match status" value="1"/>
</dbReference>
<dbReference type="PROSITE" id="PS50883">
    <property type="entry name" value="EAL"/>
    <property type="match status" value="1"/>
</dbReference>
<evidence type="ECO:0000259" key="1">
    <source>
        <dbReference type="PROSITE" id="PS50883"/>
    </source>
</evidence>
<dbReference type="Gene3D" id="3.30.70.270">
    <property type="match status" value="1"/>
</dbReference>
<evidence type="ECO:0000313" key="4">
    <source>
        <dbReference type="Proteomes" id="UP000654257"/>
    </source>
</evidence>